<sequence length="322" mass="33992">MSAMTGKSYALISNREASRTIADVTRAHPNIQAMIATISSRIDPVKTAAAVSMGLVAHPAVFASSLDVSHGSAGDRHPHGENGSASSESPDDCASVAAVDHPCRTSGDDAGATDGRPPLPQTDGNRPRRRLWREERALAAAMPLHLTIDVCVPRACAVLIEAAATKIHKRVAGAVRTWQSARRDNVVADFGVYKRDGFDAALAVVRGLPGMSDVSAREVAQRGASRASNHPRDMYNLRFVDVVPRSECGARDGLIATHRGIDTALVTDGLWARLSVEIAEEDAGTHGAPIVGVLTALVRSSDPGKVNVPLASDIEWVSLNNP</sequence>
<dbReference type="Proteomes" id="UP001185135">
    <property type="component" value="Segment"/>
</dbReference>
<dbReference type="EMBL" id="ON887157">
    <property type="protein sequence ID" value="WBR14278.1"/>
    <property type="molecule type" value="Genomic_DNA"/>
</dbReference>
<evidence type="ECO:0000313" key="3">
    <source>
        <dbReference type="Proteomes" id="UP001185135"/>
    </source>
</evidence>
<accession>A0AA95J430</accession>
<feature type="region of interest" description="Disordered" evidence="1">
    <location>
        <begin position="69"/>
        <end position="130"/>
    </location>
</feature>
<evidence type="ECO:0000313" key="2">
    <source>
        <dbReference type="EMBL" id="WBR14278.1"/>
    </source>
</evidence>
<proteinExistence type="predicted"/>
<gene>
    <name evidence="2" type="ORF">pkur_cds_103</name>
</gene>
<reference evidence="2" key="1">
    <citation type="submission" date="2022-06" db="EMBL/GenBank/DDBJ databases">
        <authorList>
            <person name="Legendre M."/>
            <person name="Claverie J.-M."/>
            <person name="Alempic J.-M."/>
            <person name="Abergel C."/>
        </authorList>
    </citation>
    <scope>NUCLEOTIDE SEQUENCE</scope>
    <source>
        <strain evidence="2">Kuranda</strain>
    </source>
</reference>
<protein>
    <submittedName>
        <fullName evidence="2">Uncharacterized protein</fullName>
    </submittedName>
</protein>
<organism evidence="2 3">
    <name type="scientific">Pandoravirus kuranda</name>
    <dbReference type="NCBI Taxonomy" id="3019033"/>
    <lineage>
        <taxon>Viruses</taxon>
        <taxon>Pandoravirus</taxon>
    </lineage>
</organism>
<evidence type="ECO:0000256" key="1">
    <source>
        <dbReference type="SAM" id="MobiDB-lite"/>
    </source>
</evidence>
<name>A0AA95J430_9VIRU</name>